<protein>
    <submittedName>
        <fullName evidence="1">Uncharacterized protein</fullName>
    </submittedName>
</protein>
<evidence type="ECO:0000313" key="1">
    <source>
        <dbReference type="EMBL" id="JAD84064.1"/>
    </source>
</evidence>
<reference evidence="1" key="1">
    <citation type="submission" date="2014-09" db="EMBL/GenBank/DDBJ databases">
        <authorList>
            <person name="Magalhaes I.L.F."/>
            <person name="Oliveira U."/>
            <person name="Santos F.R."/>
            <person name="Vidigal T.H.D.A."/>
            <person name="Brescovit A.D."/>
            <person name="Santos A.J."/>
        </authorList>
    </citation>
    <scope>NUCLEOTIDE SEQUENCE</scope>
    <source>
        <tissue evidence="1">Shoot tissue taken approximately 20 cm above the soil surface</tissue>
    </source>
</reference>
<proteinExistence type="predicted"/>
<sequence>MIGTSHEGMCVMDRNKVQNPNRNFWRSGDSLFWPSDSVMCPFLGPQFQKSVVRLM</sequence>
<dbReference type="EMBL" id="GBRH01213831">
    <property type="protein sequence ID" value="JAD84064.1"/>
    <property type="molecule type" value="Transcribed_RNA"/>
</dbReference>
<name>A0A0A9D644_ARUDO</name>
<accession>A0A0A9D644</accession>
<reference evidence="1" key="2">
    <citation type="journal article" date="2015" name="Data Brief">
        <title>Shoot transcriptome of the giant reed, Arundo donax.</title>
        <authorList>
            <person name="Barrero R.A."/>
            <person name="Guerrero F.D."/>
            <person name="Moolhuijzen P."/>
            <person name="Goolsby J.A."/>
            <person name="Tidwell J."/>
            <person name="Bellgard S.E."/>
            <person name="Bellgard M.I."/>
        </authorList>
    </citation>
    <scope>NUCLEOTIDE SEQUENCE</scope>
    <source>
        <tissue evidence="1">Shoot tissue taken approximately 20 cm above the soil surface</tissue>
    </source>
</reference>
<organism evidence="1">
    <name type="scientific">Arundo donax</name>
    <name type="common">Giant reed</name>
    <name type="synonym">Donax arundinaceus</name>
    <dbReference type="NCBI Taxonomy" id="35708"/>
    <lineage>
        <taxon>Eukaryota</taxon>
        <taxon>Viridiplantae</taxon>
        <taxon>Streptophyta</taxon>
        <taxon>Embryophyta</taxon>
        <taxon>Tracheophyta</taxon>
        <taxon>Spermatophyta</taxon>
        <taxon>Magnoliopsida</taxon>
        <taxon>Liliopsida</taxon>
        <taxon>Poales</taxon>
        <taxon>Poaceae</taxon>
        <taxon>PACMAD clade</taxon>
        <taxon>Arundinoideae</taxon>
        <taxon>Arundineae</taxon>
        <taxon>Arundo</taxon>
    </lineage>
</organism>
<dbReference type="AlphaFoldDB" id="A0A0A9D644"/>